<organism evidence="5 6">
    <name type="scientific">Rhodotorula taiwanensis</name>
    <dbReference type="NCBI Taxonomy" id="741276"/>
    <lineage>
        <taxon>Eukaryota</taxon>
        <taxon>Fungi</taxon>
        <taxon>Dikarya</taxon>
        <taxon>Basidiomycota</taxon>
        <taxon>Pucciniomycotina</taxon>
        <taxon>Microbotryomycetes</taxon>
        <taxon>Sporidiobolales</taxon>
        <taxon>Sporidiobolaceae</taxon>
        <taxon>Rhodotorula</taxon>
    </lineage>
</organism>
<reference evidence="5 6" key="1">
    <citation type="journal article" date="2018" name="Front. Microbiol.">
        <title>Prospects for Fungal Bioremediation of Acidic Radioactive Waste Sites: Characterization and Genome Sequence of Rhodotorula taiwanensis MD1149.</title>
        <authorList>
            <person name="Tkavc R."/>
            <person name="Matrosova V.Y."/>
            <person name="Grichenko O.E."/>
            <person name="Gostincar C."/>
            <person name="Volpe R.P."/>
            <person name="Klimenkova P."/>
            <person name="Gaidamakova E.K."/>
            <person name="Zhou C.E."/>
            <person name="Stewart B.J."/>
            <person name="Lyman M.G."/>
            <person name="Malfatti S.A."/>
            <person name="Rubinfeld B."/>
            <person name="Courtot M."/>
            <person name="Singh J."/>
            <person name="Dalgard C.L."/>
            <person name="Hamilton T."/>
            <person name="Frey K.G."/>
            <person name="Gunde-Cimerman N."/>
            <person name="Dugan L."/>
            <person name="Daly M.J."/>
        </authorList>
    </citation>
    <scope>NUCLEOTIDE SEQUENCE [LARGE SCALE GENOMIC DNA]</scope>
    <source>
        <strain evidence="5 6">MD1149</strain>
    </source>
</reference>
<dbReference type="Pfam" id="PF01648">
    <property type="entry name" value="ACPS"/>
    <property type="match status" value="1"/>
</dbReference>
<dbReference type="EMBL" id="PJQD01000019">
    <property type="protein sequence ID" value="POY75216.1"/>
    <property type="molecule type" value="Genomic_DNA"/>
</dbReference>
<evidence type="ECO:0000313" key="6">
    <source>
        <dbReference type="Proteomes" id="UP000237144"/>
    </source>
</evidence>
<dbReference type="Proteomes" id="UP000237144">
    <property type="component" value="Unassembled WGS sequence"/>
</dbReference>
<evidence type="ECO:0000313" key="5">
    <source>
        <dbReference type="EMBL" id="POY75216.1"/>
    </source>
</evidence>
<evidence type="ECO:0000256" key="3">
    <source>
        <dbReference type="SAM" id="MobiDB-lite"/>
    </source>
</evidence>
<dbReference type="Gene3D" id="3.90.470.20">
    <property type="entry name" value="4'-phosphopantetheinyl transferase domain"/>
    <property type="match status" value="1"/>
</dbReference>
<feature type="region of interest" description="Disordered" evidence="3">
    <location>
        <begin position="114"/>
        <end position="154"/>
    </location>
</feature>
<dbReference type="PANTHER" id="PTHR12215">
    <property type="entry name" value="PHOSPHOPANTETHEINE TRANSFERASE"/>
    <property type="match status" value="1"/>
</dbReference>
<comment type="caution">
    <text evidence="5">The sequence shown here is derived from an EMBL/GenBank/DDBJ whole genome shotgun (WGS) entry which is preliminary data.</text>
</comment>
<proteinExistence type="predicted"/>
<evidence type="ECO:0000259" key="4">
    <source>
        <dbReference type="Pfam" id="PF01648"/>
    </source>
</evidence>
<dbReference type="OrthoDB" id="26719at2759"/>
<dbReference type="SUPFAM" id="SSF56214">
    <property type="entry name" value="4'-phosphopantetheinyl transferase"/>
    <property type="match status" value="1"/>
</dbReference>
<gene>
    <name evidence="5" type="ORF">BMF94_1848</name>
</gene>
<sequence>MVVASTCGSKRFFVVLNVNDLMIRIVRKQSVNGRSVLVSASSNSGASAPDPFRVVIVAEGFWQSELVRRDYGTRSAVVNFHEVASLSPLTLTTATLTPRLWTLRSKFTSSESQTLSVTTLATTRESHRKSPSSRTCATSTSEPARTSRSSASSGTLGAACSAVYWSATSSRPDLERTGTHSTSANHRAAVLSSGSQGRGLDFNVSHDHDLVAVASCAPVETESDCSFGIDVMKIENPWSGTTTDELIEGLSEQLHREELATLQNLADPHLRLKRVLAIWTLKEAFVKATGDGLHFDLKRLNVRFDENAYQGPSYKRIELDGKALQGWQFQLQQVDLGDEAKGQYWLAVALHGTLRGAAQGEIPHPAPTRPRFVELDLILSNAKSVP</sequence>
<evidence type="ECO:0000256" key="2">
    <source>
        <dbReference type="ARBA" id="ARBA00022679"/>
    </source>
</evidence>
<feature type="compositionally biased region" description="Low complexity" evidence="3">
    <location>
        <begin position="137"/>
        <end position="154"/>
    </location>
</feature>
<dbReference type="AlphaFoldDB" id="A0A2S5BEK5"/>
<dbReference type="GO" id="GO:0019878">
    <property type="term" value="P:lysine biosynthetic process via aminoadipic acid"/>
    <property type="evidence" value="ECO:0007669"/>
    <property type="project" value="TreeGrafter"/>
</dbReference>
<dbReference type="InterPro" id="IPR037143">
    <property type="entry name" value="4-PPantetheinyl_Trfase_dom_sf"/>
</dbReference>
<protein>
    <recommendedName>
        <fullName evidence="1">holo-[acyl-carrier-protein] synthase</fullName>
        <ecNumber evidence="1">2.7.8.7</ecNumber>
    </recommendedName>
</protein>
<name>A0A2S5BEK5_9BASI</name>
<dbReference type="GO" id="GO:0000287">
    <property type="term" value="F:magnesium ion binding"/>
    <property type="evidence" value="ECO:0007669"/>
    <property type="project" value="InterPro"/>
</dbReference>
<dbReference type="EC" id="2.7.8.7" evidence="1"/>
<dbReference type="InterPro" id="IPR050559">
    <property type="entry name" value="P-Pant_transferase_sf"/>
</dbReference>
<keyword evidence="2" id="KW-0808">Transferase</keyword>
<dbReference type="STRING" id="741276.A0A2S5BEK5"/>
<dbReference type="InterPro" id="IPR008278">
    <property type="entry name" value="4-PPantetheinyl_Trfase_dom"/>
</dbReference>
<evidence type="ECO:0000256" key="1">
    <source>
        <dbReference type="ARBA" id="ARBA00013172"/>
    </source>
</evidence>
<keyword evidence="6" id="KW-1185">Reference proteome</keyword>
<feature type="compositionally biased region" description="Polar residues" evidence="3">
    <location>
        <begin position="114"/>
        <end position="123"/>
    </location>
</feature>
<dbReference type="PANTHER" id="PTHR12215:SF10">
    <property type="entry name" value="L-AMINOADIPATE-SEMIALDEHYDE DEHYDROGENASE-PHOSPHOPANTETHEINYL TRANSFERASE"/>
    <property type="match status" value="1"/>
</dbReference>
<dbReference type="GO" id="GO:0008897">
    <property type="term" value="F:holo-[acyl-carrier-protein] synthase activity"/>
    <property type="evidence" value="ECO:0007669"/>
    <property type="project" value="UniProtKB-EC"/>
</dbReference>
<dbReference type="GO" id="GO:0005829">
    <property type="term" value="C:cytosol"/>
    <property type="evidence" value="ECO:0007669"/>
    <property type="project" value="TreeGrafter"/>
</dbReference>
<accession>A0A2S5BEK5</accession>
<feature type="domain" description="4'-phosphopantetheinyl transferase" evidence="4">
    <location>
        <begin position="227"/>
        <end position="348"/>
    </location>
</feature>